<keyword evidence="5 7" id="KW-1133">Transmembrane helix</keyword>
<feature type="domain" description="RCK C-terminal" evidence="8">
    <location>
        <begin position="413"/>
        <end position="495"/>
    </location>
</feature>
<comment type="caution">
    <text evidence="9">The sequence shown here is derived from an EMBL/GenBank/DDBJ whole genome shotgun (WGS) entry which is preliminary data.</text>
</comment>
<feature type="transmembrane region" description="Helical" evidence="7">
    <location>
        <begin position="324"/>
        <end position="347"/>
    </location>
</feature>
<feature type="transmembrane region" description="Helical" evidence="7">
    <location>
        <begin position="95"/>
        <end position="113"/>
    </location>
</feature>
<dbReference type="SUPFAM" id="SSF116726">
    <property type="entry name" value="TrkA C-terminal domain-like"/>
    <property type="match status" value="1"/>
</dbReference>
<protein>
    <submittedName>
        <fullName evidence="9">Cation:proton antiporter</fullName>
    </submittedName>
</protein>
<dbReference type="InterPro" id="IPR006037">
    <property type="entry name" value="RCK_C"/>
</dbReference>
<gene>
    <name evidence="9" type="ORF">RM445_14720</name>
</gene>
<feature type="transmembrane region" description="Helical" evidence="7">
    <location>
        <begin position="359"/>
        <end position="377"/>
    </location>
</feature>
<dbReference type="EMBL" id="JAVREJ010000009">
    <property type="protein sequence ID" value="MDT0350782.1"/>
    <property type="molecule type" value="Genomic_DNA"/>
</dbReference>
<evidence type="ECO:0000313" key="9">
    <source>
        <dbReference type="EMBL" id="MDT0350782.1"/>
    </source>
</evidence>
<organism evidence="9 10">
    <name type="scientific">Pseudonocardia charpentierae</name>
    <dbReference type="NCBI Taxonomy" id="3075545"/>
    <lineage>
        <taxon>Bacteria</taxon>
        <taxon>Bacillati</taxon>
        <taxon>Actinomycetota</taxon>
        <taxon>Actinomycetes</taxon>
        <taxon>Pseudonocardiales</taxon>
        <taxon>Pseudonocardiaceae</taxon>
        <taxon>Pseudonocardia</taxon>
    </lineage>
</organism>
<comment type="subcellular location">
    <subcellularLocation>
        <location evidence="1">Membrane</location>
        <topology evidence="1">Multi-pass membrane protein</topology>
    </subcellularLocation>
</comment>
<evidence type="ECO:0000256" key="5">
    <source>
        <dbReference type="ARBA" id="ARBA00022989"/>
    </source>
</evidence>
<evidence type="ECO:0000256" key="3">
    <source>
        <dbReference type="ARBA" id="ARBA00022448"/>
    </source>
</evidence>
<evidence type="ECO:0000259" key="8">
    <source>
        <dbReference type="PROSITE" id="PS51202"/>
    </source>
</evidence>
<dbReference type="Gene3D" id="3.30.70.1450">
    <property type="entry name" value="Regulator of K+ conductance, C-terminal domain"/>
    <property type="match status" value="1"/>
</dbReference>
<feature type="transmembrane region" description="Helical" evidence="7">
    <location>
        <begin position="239"/>
        <end position="256"/>
    </location>
</feature>
<dbReference type="Proteomes" id="UP001183202">
    <property type="component" value="Unassembled WGS sequence"/>
</dbReference>
<comment type="similarity">
    <text evidence="2">Belongs to the monovalent cation:proton antiporter 2 (CPA2) transporter (TC 2.A.37) family.</text>
</comment>
<feature type="transmembrane region" description="Helical" evidence="7">
    <location>
        <begin position="119"/>
        <end position="138"/>
    </location>
</feature>
<feature type="transmembrane region" description="Helical" evidence="7">
    <location>
        <begin position="64"/>
        <end position="83"/>
    </location>
</feature>
<evidence type="ECO:0000256" key="4">
    <source>
        <dbReference type="ARBA" id="ARBA00022692"/>
    </source>
</evidence>
<dbReference type="RefSeq" id="WP_311556809.1">
    <property type="nucleotide sequence ID" value="NZ_JAVREJ010000009.1"/>
</dbReference>
<evidence type="ECO:0000313" key="10">
    <source>
        <dbReference type="Proteomes" id="UP001183202"/>
    </source>
</evidence>
<feature type="transmembrane region" description="Helical" evidence="7">
    <location>
        <begin position="6"/>
        <end position="25"/>
    </location>
</feature>
<evidence type="ECO:0000256" key="1">
    <source>
        <dbReference type="ARBA" id="ARBA00004141"/>
    </source>
</evidence>
<dbReference type="PANTHER" id="PTHR42751">
    <property type="entry name" value="SODIUM/HYDROGEN EXCHANGER FAMILY/TRKA DOMAIN PROTEIN"/>
    <property type="match status" value="1"/>
</dbReference>
<dbReference type="InterPro" id="IPR036721">
    <property type="entry name" value="RCK_C_sf"/>
</dbReference>
<sequence>MHVAETLVALGGAFLVCGLLARAGVRIGLPTIPLFMLAGIVFGPHTPGLALVDDPADLELVARLGLVFLLFYLGLEFSLGQLLAGGLRLLTASGIYLALNVGGGLALGFALGWGVREALVVAGVVGISSSAIVTKLLVDLGRLGNRETRVILGIIVIEDVFLALYLALLQPVLGNSDGALDAVLGIVSAFGFLLALAMVARYGAHIVGKLVDTRDEEIVVVVFVGLAILTAGVAEQLGVSDAIGAFMVGLILGATSRADRLRTMTHPLRNAFAAIFFFTFGLSIEPGDVLGVAPQIAVAVLVTVVLCLVAGGVAARLHRYGRVAAANIGLTVLSRGEFSLILASLALASGLDARLGSFTAGYVLVLAVVGPLAVSMSERLARHVPRRWFPGPPAPPPERDGARRPADELEMDVGAASLERLGADLLHVRVSEGSQLHGVHVAELRLPRQSTLGMVVRRGTATPPAPDTRLVEGDVLVVFAPPEHRLATERRLRAVHRSGRLARWRGDHGF</sequence>
<evidence type="ECO:0000256" key="2">
    <source>
        <dbReference type="ARBA" id="ARBA00005551"/>
    </source>
</evidence>
<proteinExistence type="inferred from homology"/>
<accession>A0ABU2NA08</accession>
<dbReference type="Pfam" id="PF00999">
    <property type="entry name" value="Na_H_Exchanger"/>
    <property type="match status" value="1"/>
</dbReference>
<dbReference type="InterPro" id="IPR038770">
    <property type="entry name" value="Na+/solute_symporter_sf"/>
</dbReference>
<evidence type="ECO:0000256" key="7">
    <source>
        <dbReference type="SAM" id="Phobius"/>
    </source>
</evidence>
<evidence type="ECO:0000256" key="6">
    <source>
        <dbReference type="ARBA" id="ARBA00023136"/>
    </source>
</evidence>
<feature type="transmembrane region" description="Helical" evidence="7">
    <location>
        <begin position="268"/>
        <end position="284"/>
    </location>
</feature>
<name>A0ABU2NA08_9PSEU</name>
<feature type="transmembrane region" description="Helical" evidence="7">
    <location>
        <begin position="150"/>
        <end position="170"/>
    </location>
</feature>
<dbReference type="Pfam" id="PF02080">
    <property type="entry name" value="TrkA_C"/>
    <property type="match status" value="1"/>
</dbReference>
<feature type="transmembrane region" description="Helical" evidence="7">
    <location>
        <begin position="296"/>
        <end position="317"/>
    </location>
</feature>
<dbReference type="Gene3D" id="1.20.1530.20">
    <property type="match status" value="1"/>
</dbReference>
<dbReference type="PROSITE" id="PS51202">
    <property type="entry name" value="RCK_C"/>
    <property type="match status" value="1"/>
</dbReference>
<reference evidence="10" key="1">
    <citation type="submission" date="2023-07" db="EMBL/GenBank/DDBJ databases">
        <title>30 novel species of actinomycetes from the DSMZ collection.</title>
        <authorList>
            <person name="Nouioui I."/>
        </authorList>
    </citation>
    <scope>NUCLEOTIDE SEQUENCE [LARGE SCALE GENOMIC DNA]</scope>
    <source>
        <strain evidence="10">DSM 45834</strain>
    </source>
</reference>
<keyword evidence="4 7" id="KW-0812">Transmembrane</keyword>
<dbReference type="PANTHER" id="PTHR42751:SF4">
    <property type="entry name" value="K(+)_H(+) ANTIPORTER SUBUNIT KHTU"/>
    <property type="match status" value="1"/>
</dbReference>
<feature type="transmembrane region" description="Helical" evidence="7">
    <location>
        <begin position="182"/>
        <end position="204"/>
    </location>
</feature>
<dbReference type="InterPro" id="IPR006153">
    <property type="entry name" value="Cation/H_exchanger_TM"/>
</dbReference>
<keyword evidence="10" id="KW-1185">Reference proteome</keyword>
<keyword evidence="6 7" id="KW-0472">Membrane</keyword>
<keyword evidence="3" id="KW-0813">Transport</keyword>
<feature type="transmembrane region" description="Helical" evidence="7">
    <location>
        <begin position="216"/>
        <end position="233"/>
    </location>
</feature>